<keyword evidence="1" id="KW-0378">Hydrolase</keyword>
<name>A0A1I5DTB2_9ACTN</name>
<dbReference type="PANTHER" id="PTHR43156:SF2">
    <property type="entry name" value="STAGE II SPORULATION PROTEIN E"/>
    <property type="match status" value="1"/>
</dbReference>
<dbReference type="SUPFAM" id="SSF55785">
    <property type="entry name" value="PYP-like sensor domain (PAS domain)"/>
    <property type="match status" value="1"/>
</dbReference>
<gene>
    <name evidence="3" type="ORF">SAMN05660359_01026</name>
</gene>
<dbReference type="GO" id="GO:0006355">
    <property type="term" value="P:regulation of DNA-templated transcription"/>
    <property type="evidence" value="ECO:0007669"/>
    <property type="project" value="InterPro"/>
</dbReference>
<dbReference type="GO" id="GO:0016791">
    <property type="term" value="F:phosphatase activity"/>
    <property type="evidence" value="ECO:0007669"/>
    <property type="project" value="TreeGrafter"/>
</dbReference>
<dbReference type="InterPro" id="IPR035965">
    <property type="entry name" value="PAS-like_dom_sf"/>
</dbReference>
<dbReference type="Proteomes" id="UP000183642">
    <property type="component" value="Unassembled WGS sequence"/>
</dbReference>
<dbReference type="Pfam" id="PF13185">
    <property type="entry name" value="GAF_2"/>
    <property type="match status" value="1"/>
</dbReference>
<dbReference type="Pfam" id="PF00989">
    <property type="entry name" value="PAS"/>
    <property type="match status" value="1"/>
</dbReference>
<evidence type="ECO:0000259" key="2">
    <source>
        <dbReference type="PROSITE" id="PS50112"/>
    </source>
</evidence>
<evidence type="ECO:0000256" key="1">
    <source>
        <dbReference type="ARBA" id="ARBA00022801"/>
    </source>
</evidence>
<evidence type="ECO:0000313" key="4">
    <source>
        <dbReference type="Proteomes" id="UP000183642"/>
    </source>
</evidence>
<evidence type="ECO:0000313" key="3">
    <source>
        <dbReference type="EMBL" id="SFO02436.1"/>
    </source>
</evidence>
<dbReference type="SMART" id="SM00331">
    <property type="entry name" value="PP2C_SIG"/>
    <property type="match status" value="1"/>
</dbReference>
<dbReference type="InterPro" id="IPR000014">
    <property type="entry name" value="PAS"/>
</dbReference>
<dbReference type="RefSeq" id="WP_075012404.1">
    <property type="nucleotide sequence ID" value="NZ_FOWE01000002.1"/>
</dbReference>
<dbReference type="AlphaFoldDB" id="A0A1I5DTB2"/>
<dbReference type="SMART" id="SM00065">
    <property type="entry name" value="GAF"/>
    <property type="match status" value="1"/>
</dbReference>
<dbReference type="InterPro" id="IPR029016">
    <property type="entry name" value="GAF-like_dom_sf"/>
</dbReference>
<dbReference type="Gene3D" id="3.30.450.40">
    <property type="match status" value="1"/>
</dbReference>
<dbReference type="Gene3D" id="3.60.40.10">
    <property type="entry name" value="PPM-type phosphatase domain"/>
    <property type="match status" value="1"/>
</dbReference>
<sequence>MAPTSGAGTPALPAPALLEALPDTVVVADGAGRIAYVNPSVRTLLGHDPVDLVGRSLTVLMPERFRSSHGAGFDRFRRTGVGELVGSTTQVPALHVRGHEIPIDLTLSRLDPVPGADPDGAVVVAVLRDASTTVLLERQLEVSRYLAATLRVTAALTEAPDADAAFARLLATLCAELDWDAASLWEADEGTGQLRYTSTWTAPGRDAGALHAGTVGRSLARGQGLPGLAWSSRAPVVMEDLWTDPRFLRAAEARADGLRTGVAFPVLRGDAVVAVCELFSRQSRPVPGELLDVLAHAGRQIGQFLGRLRAESDVRHLADTLQRSLLPSHLPTIPGLDIGARYRPGGGSALVGGDTYDVTPLPDGRWMVLIADVCGTGAEAAAVTALARHTARATAAAGDPDEVLRAVNAALLREQASGPLRFVTACCLVLGPRDGGGVRADVGVAGHPLPLLRTPAGWSEVGHRDLPLGIDADARFRPQTVPLPPGAALVLYTDGVTEARDDSGVQLGEDGLVALLDRPGADSAEQIVELISTGVEKRLRHSRFEADDLAVLALTIPS</sequence>
<dbReference type="SUPFAM" id="SSF81606">
    <property type="entry name" value="PP2C-like"/>
    <property type="match status" value="1"/>
</dbReference>
<dbReference type="OrthoDB" id="4295975at2"/>
<dbReference type="PROSITE" id="PS50112">
    <property type="entry name" value="PAS"/>
    <property type="match status" value="1"/>
</dbReference>
<organism evidence="3 4">
    <name type="scientific">Geodermatophilus obscurus</name>
    <dbReference type="NCBI Taxonomy" id="1861"/>
    <lineage>
        <taxon>Bacteria</taxon>
        <taxon>Bacillati</taxon>
        <taxon>Actinomycetota</taxon>
        <taxon>Actinomycetes</taxon>
        <taxon>Geodermatophilales</taxon>
        <taxon>Geodermatophilaceae</taxon>
        <taxon>Geodermatophilus</taxon>
    </lineage>
</organism>
<proteinExistence type="predicted"/>
<dbReference type="SUPFAM" id="SSF55781">
    <property type="entry name" value="GAF domain-like"/>
    <property type="match status" value="1"/>
</dbReference>
<dbReference type="InterPro" id="IPR052016">
    <property type="entry name" value="Bact_Sigma-Reg"/>
</dbReference>
<dbReference type="InterPro" id="IPR013767">
    <property type="entry name" value="PAS_fold"/>
</dbReference>
<dbReference type="PANTHER" id="PTHR43156">
    <property type="entry name" value="STAGE II SPORULATION PROTEIN E-RELATED"/>
    <property type="match status" value="1"/>
</dbReference>
<dbReference type="EMBL" id="FOWE01000002">
    <property type="protein sequence ID" value="SFO02436.1"/>
    <property type="molecule type" value="Genomic_DNA"/>
</dbReference>
<dbReference type="NCBIfam" id="TIGR00229">
    <property type="entry name" value="sensory_box"/>
    <property type="match status" value="1"/>
</dbReference>
<dbReference type="InterPro" id="IPR036457">
    <property type="entry name" value="PPM-type-like_dom_sf"/>
</dbReference>
<keyword evidence="4" id="KW-1185">Reference proteome</keyword>
<dbReference type="SMART" id="SM00091">
    <property type="entry name" value="PAS"/>
    <property type="match status" value="1"/>
</dbReference>
<feature type="domain" description="PAS" evidence="2">
    <location>
        <begin position="17"/>
        <end position="63"/>
    </location>
</feature>
<dbReference type="Gene3D" id="3.30.450.20">
    <property type="entry name" value="PAS domain"/>
    <property type="match status" value="1"/>
</dbReference>
<dbReference type="CDD" id="cd00130">
    <property type="entry name" value="PAS"/>
    <property type="match status" value="1"/>
</dbReference>
<dbReference type="InterPro" id="IPR003018">
    <property type="entry name" value="GAF"/>
</dbReference>
<reference evidence="4" key="1">
    <citation type="submission" date="2016-10" db="EMBL/GenBank/DDBJ databases">
        <authorList>
            <person name="Varghese N."/>
            <person name="Submissions S."/>
        </authorList>
    </citation>
    <scope>NUCLEOTIDE SEQUENCE [LARGE SCALE GENOMIC DNA]</scope>
    <source>
        <strain evidence="4">DSM 43161</strain>
    </source>
</reference>
<protein>
    <submittedName>
        <fullName evidence="3">PAS domain S-box-containing protein</fullName>
    </submittedName>
</protein>
<accession>A0A1I5DTB2</accession>
<dbReference type="Pfam" id="PF07228">
    <property type="entry name" value="SpoIIE"/>
    <property type="match status" value="1"/>
</dbReference>
<dbReference type="InterPro" id="IPR001932">
    <property type="entry name" value="PPM-type_phosphatase-like_dom"/>
</dbReference>